<organism evidence="8 9">
    <name type="scientific">Engystomops pustulosus</name>
    <name type="common">Tungara frog</name>
    <name type="synonym">Physalaemus pustulosus</name>
    <dbReference type="NCBI Taxonomy" id="76066"/>
    <lineage>
        <taxon>Eukaryota</taxon>
        <taxon>Metazoa</taxon>
        <taxon>Chordata</taxon>
        <taxon>Craniata</taxon>
        <taxon>Vertebrata</taxon>
        <taxon>Euteleostomi</taxon>
        <taxon>Amphibia</taxon>
        <taxon>Batrachia</taxon>
        <taxon>Anura</taxon>
        <taxon>Neobatrachia</taxon>
        <taxon>Hyloidea</taxon>
        <taxon>Leptodactylidae</taxon>
        <taxon>Leiuperinae</taxon>
        <taxon>Engystomops</taxon>
    </lineage>
</organism>
<dbReference type="GO" id="GO:0003735">
    <property type="term" value="F:structural constituent of ribosome"/>
    <property type="evidence" value="ECO:0007669"/>
    <property type="project" value="InterPro"/>
</dbReference>
<proteinExistence type="inferred from homology"/>
<keyword evidence="3" id="KW-0689">Ribosomal protein</keyword>
<protein>
    <recommendedName>
        <fullName evidence="6">Large ribosomal subunit protein uL29m</fullName>
    </recommendedName>
</protein>
<dbReference type="InterPro" id="IPR010729">
    <property type="entry name" value="Ribosomal_uL29_mit"/>
</dbReference>
<dbReference type="AlphaFoldDB" id="A0AAV7C8U9"/>
<evidence type="ECO:0000313" key="8">
    <source>
        <dbReference type="EMBL" id="KAG8581313.1"/>
    </source>
</evidence>
<evidence type="ECO:0000256" key="2">
    <source>
        <dbReference type="ARBA" id="ARBA00009254"/>
    </source>
</evidence>
<dbReference type="InterPro" id="IPR038340">
    <property type="entry name" value="MRP-L47_sf"/>
</dbReference>
<evidence type="ECO:0000256" key="1">
    <source>
        <dbReference type="ARBA" id="ARBA00004173"/>
    </source>
</evidence>
<reference evidence="8" key="1">
    <citation type="thesis" date="2020" institute="ProQuest LLC" country="789 East Eisenhower Parkway, Ann Arbor, MI, USA">
        <title>Comparative Genomics and Chromosome Evolution.</title>
        <authorList>
            <person name="Mudd A.B."/>
        </authorList>
    </citation>
    <scope>NUCLEOTIDE SEQUENCE</scope>
    <source>
        <strain evidence="8">237g6f4</strain>
        <tissue evidence="8">Blood</tissue>
    </source>
</reference>
<evidence type="ECO:0000256" key="5">
    <source>
        <dbReference type="ARBA" id="ARBA00023274"/>
    </source>
</evidence>
<keyword evidence="4" id="KW-0496">Mitochondrion</keyword>
<dbReference type="PANTHER" id="PTHR21183">
    <property type="entry name" value="RIBOSOMAL PROTEIN L47, MITOCHONDRIAL-RELATED"/>
    <property type="match status" value="1"/>
</dbReference>
<evidence type="ECO:0000313" key="9">
    <source>
        <dbReference type="Proteomes" id="UP000824782"/>
    </source>
</evidence>
<evidence type="ECO:0000256" key="6">
    <source>
        <dbReference type="ARBA" id="ARBA00035289"/>
    </source>
</evidence>
<evidence type="ECO:0000256" key="3">
    <source>
        <dbReference type="ARBA" id="ARBA00022980"/>
    </source>
</evidence>
<dbReference type="Pfam" id="PF06984">
    <property type="entry name" value="MRP-L47"/>
    <property type="match status" value="1"/>
</dbReference>
<feature type="compositionally biased region" description="Basic and acidic residues" evidence="7">
    <location>
        <begin position="235"/>
        <end position="244"/>
    </location>
</feature>
<comment type="subcellular location">
    <subcellularLocation>
        <location evidence="1">Mitochondrion</location>
    </subcellularLocation>
</comment>
<keyword evidence="9" id="KW-1185">Reference proteome</keyword>
<dbReference type="Proteomes" id="UP000824782">
    <property type="component" value="Unassembled WGS sequence"/>
</dbReference>
<evidence type="ECO:0000256" key="7">
    <source>
        <dbReference type="SAM" id="MobiDB-lite"/>
    </source>
</evidence>
<dbReference type="GO" id="GO:0005762">
    <property type="term" value="C:mitochondrial large ribosomal subunit"/>
    <property type="evidence" value="ECO:0007669"/>
    <property type="project" value="TreeGrafter"/>
</dbReference>
<dbReference type="Gene3D" id="6.10.330.20">
    <property type="match status" value="1"/>
</dbReference>
<comment type="similarity">
    <text evidence="2">Belongs to the universal ribosomal protein uL29 family.</text>
</comment>
<dbReference type="PANTHER" id="PTHR21183:SF18">
    <property type="entry name" value="LARGE RIBOSOMAL SUBUNIT PROTEIN UL29M"/>
    <property type="match status" value="1"/>
</dbReference>
<feature type="compositionally biased region" description="Basic and acidic residues" evidence="7">
    <location>
        <begin position="215"/>
        <end position="228"/>
    </location>
</feature>
<gene>
    <name evidence="8" type="ORF">GDO81_007626</name>
</gene>
<name>A0AAV7C8U9_ENGPU</name>
<comment type="caution">
    <text evidence="8">The sequence shown here is derived from an EMBL/GenBank/DDBJ whole genome shotgun (WGS) entry which is preliminary data.</text>
</comment>
<sequence length="244" mass="28491">MAASAVRGLLTGCRSVCQASMLVSVRTVGRCCSIFHGSATRAADSPSWLGSMSFHSSAARKGLEEFFDNPKNWGENTVKSGDSWSVDQLRCKSSEDLHKLWYVLLKEKNMLMTLEQESKRQRVAMPSAERLFKVDKSMENLHIVVREREDALRLLQTGQEKARPGEWRKDCFGETTWHRFHEYAIPWYMNKKHRAKKFFALPYVDHYIRLKTEKQLRDERRQRNAARDRQKKLEKKFPHIAKEA</sequence>
<accession>A0AAV7C8U9</accession>
<keyword evidence="5" id="KW-0687">Ribonucleoprotein</keyword>
<dbReference type="EMBL" id="WNYA01000003">
    <property type="protein sequence ID" value="KAG8581313.1"/>
    <property type="molecule type" value="Genomic_DNA"/>
</dbReference>
<evidence type="ECO:0000256" key="4">
    <source>
        <dbReference type="ARBA" id="ARBA00023128"/>
    </source>
</evidence>
<dbReference type="GO" id="GO:0032543">
    <property type="term" value="P:mitochondrial translation"/>
    <property type="evidence" value="ECO:0007669"/>
    <property type="project" value="TreeGrafter"/>
</dbReference>
<feature type="region of interest" description="Disordered" evidence="7">
    <location>
        <begin position="215"/>
        <end position="244"/>
    </location>
</feature>